<name>A0ABR1UXL0_9PEZI</name>
<keyword evidence="2" id="KW-1133">Transmembrane helix</keyword>
<feature type="transmembrane region" description="Helical" evidence="2">
    <location>
        <begin position="93"/>
        <end position="113"/>
    </location>
</feature>
<evidence type="ECO:0000313" key="4">
    <source>
        <dbReference type="Proteomes" id="UP001446871"/>
    </source>
</evidence>
<protein>
    <submittedName>
        <fullName evidence="3">Uncharacterized protein</fullName>
    </submittedName>
</protein>
<evidence type="ECO:0000256" key="2">
    <source>
        <dbReference type="SAM" id="Phobius"/>
    </source>
</evidence>
<keyword evidence="4" id="KW-1185">Reference proteome</keyword>
<accession>A0ABR1UXL0</accession>
<gene>
    <name evidence="3" type="ORF">PG996_008312</name>
</gene>
<feature type="region of interest" description="Disordered" evidence="1">
    <location>
        <begin position="159"/>
        <end position="197"/>
    </location>
</feature>
<dbReference type="EMBL" id="JAQQWM010000005">
    <property type="protein sequence ID" value="KAK8063660.1"/>
    <property type="molecule type" value="Genomic_DNA"/>
</dbReference>
<organism evidence="3 4">
    <name type="scientific">Apiospora saccharicola</name>
    <dbReference type="NCBI Taxonomy" id="335842"/>
    <lineage>
        <taxon>Eukaryota</taxon>
        <taxon>Fungi</taxon>
        <taxon>Dikarya</taxon>
        <taxon>Ascomycota</taxon>
        <taxon>Pezizomycotina</taxon>
        <taxon>Sordariomycetes</taxon>
        <taxon>Xylariomycetidae</taxon>
        <taxon>Amphisphaeriales</taxon>
        <taxon>Apiosporaceae</taxon>
        <taxon>Apiospora</taxon>
    </lineage>
</organism>
<reference evidence="3 4" key="1">
    <citation type="submission" date="2023-01" db="EMBL/GenBank/DDBJ databases">
        <title>Analysis of 21 Apiospora genomes using comparative genomics revels a genus with tremendous synthesis potential of carbohydrate active enzymes and secondary metabolites.</title>
        <authorList>
            <person name="Sorensen T."/>
        </authorList>
    </citation>
    <scope>NUCLEOTIDE SEQUENCE [LARGE SCALE GENOMIC DNA]</scope>
    <source>
        <strain evidence="3 4">CBS 83171</strain>
    </source>
</reference>
<proteinExistence type="predicted"/>
<comment type="caution">
    <text evidence="3">The sequence shown here is derived from an EMBL/GenBank/DDBJ whole genome shotgun (WGS) entry which is preliminary data.</text>
</comment>
<feature type="compositionally biased region" description="Basic and acidic residues" evidence="1">
    <location>
        <begin position="169"/>
        <end position="179"/>
    </location>
</feature>
<evidence type="ECO:0000313" key="3">
    <source>
        <dbReference type="EMBL" id="KAK8063660.1"/>
    </source>
</evidence>
<feature type="compositionally biased region" description="Low complexity" evidence="1">
    <location>
        <begin position="53"/>
        <end position="72"/>
    </location>
</feature>
<keyword evidence="2" id="KW-0812">Transmembrane</keyword>
<keyword evidence="2" id="KW-0472">Membrane</keyword>
<feature type="region of interest" description="Disordered" evidence="1">
    <location>
        <begin position="53"/>
        <end position="86"/>
    </location>
</feature>
<dbReference type="Proteomes" id="UP001446871">
    <property type="component" value="Unassembled WGS sequence"/>
</dbReference>
<sequence>MVSTLTFVATVYKDTRANQLTTRISTVPPDQAWPYRIQAFPLQMPARTAGPDVSGFGVGGSSSVPSGPVPSGTVAKTTEDNTDVTPKVSRGQVAGISVGVIVFMGFIVALAVVQVRSRRRRHGQLEPPVTDVPRAELEGTKMYPEMDNERELVEAPYMEGQYPSPGIDRGADVAKEEGKPSQQSLPDFGKGKRISIG</sequence>
<evidence type="ECO:0000256" key="1">
    <source>
        <dbReference type="SAM" id="MobiDB-lite"/>
    </source>
</evidence>